<proteinExistence type="predicted"/>
<evidence type="ECO:0000313" key="5">
    <source>
        <dbReference type="Proteomes" id="UP000192911"/>
    </source>
</evidence>
<evidence type="ECO:0000256" key="1">
    <source>
        <dbReference type="PIRSR" id="PIRSR640198-1"/>
    </source>
</evidence>
<keyword evidence="5" id="KW-1185">Reference proteome</keyword>
<feature type="binding site" evidence="2">
    <location>
        <begin position="207"/>
        <end position="214"/>
    </location>
    <ligand>
        <name>ATP</name>
        <dbReference type="ChEBI" id="CHEBI:30616"/>
    </ligand>
</feature>
<dbReference type="STRING" id="28094.SAMN06295900_102372"/>
<dbReference type="InterPro" id="IPR040198">
    <property type="entry name" value="Fido_containing"/>
</dbReference>
<dbReference type="InterPro" id="IPR036597">
    <property type="entry name" value="Fido-like_dom_sf"/>
</dbReference>
<dbReference type="Proteomes" id="UP000192911">
    <property type="component" value="Unassembled WGS sequence"/>
</dbReference>
<feature type="binding site" evidence="2">
    <location>
        <begin position="156"/>
        <end position="159"/>
    </location>
    <ligand>
        <name>ATP</name>
        <dbReference type="ChEBI" id="CHEBI:30616"/>
    </ligand>
</feature>
<dbReference type="PROSITE" id="PS51459">
    <property type="entry name" value="FIDO"/>
    <property type="match status" value="1"/>
</dbReference>
<keyword evidence="2" id="KW-0067">ATP-binding</keyword>
<dbReference type="PANTHER" id="PTHR13504">
    <property type="entry name" value="FIDO DOMAIN-CONTAINING PROTEIN DDB_G0283145"/>
    <property type="match status" value="1"/>
</dbReference>
<evidence type="ECO:0000259" key="3">
    <source>
        <dbReference type="PROSITE" id="PS51459"/>
    </source>
</evidence>
<protein>
    <submittedName>
        <fullName evidence="4">Fic family protein</fullName>
    </submittedName>
</protein>
<name>A0A1X7D467_TRICW</name>
<gene>
    <name evidence="4" type="ORF">SAMN06295900_102372</name>
</gene>
<dbReference type="InterPro" id="IPR003812">
    <property type="entry name" value="Fido"/>
</dbReference>
<feature type="domain" description="Fido" evidence="3">
    <location>
        <begin position="110"/>
        <end position="279"/>
    </location>
</feature>
<evidence type="ECO:0000313" key="4">
    <source>
        <dbReference type="EMBL" id="SMF08598.1"/>
    </source>
</evidence>
<accession>A0A1X7D467</accession>
<feature type="active site" evidence="1">
    <location>
        <position position="203"/>
    </location>
</feature>
<keyword evidence="2" id="KW-0547">Nucleotide-binding</keyword>
<dbReference type="EMBL" id="FXAH01000002">
    <property type="protein sequence ID" value="SMF08598.1"/>
    <property type="molecule type" value="Genomic_DNA"/>
</dbReference>
<organism evidence="4 5">
    <name type="scientific">Trinickia caryophylli</name>
    <name type="common">Paraburkholderia caryophylli</name>
    <dbReference type="NCBI Taxonomy" id="28094"/>
    <lineage>
        <taxon>Bacteria</taxon>
        <taxon>Pseudomonadati</taxon>
        <taxon>Pseudomonadota</taxon>
        <taxon>Betaproteobacteria</taxon>
        <taxon>Burkholderiales</taxon>
        <taxon>Burkholderiaceae</taxon>
        <taxon>Trinickia</taxon>
    </lineage>
</organism>
<reference evidence="5" key="1">
    <citation type="submission" date="2017-04" db="EMBL/GenBank/DDBJ databases">
        <authorList>
            <person name="Varghese N."/>
            <person name="Submissions S."/>
        </authorList>
    </citation>
    <scope>NUCLEOTIDE SEQUENCE [LARGE SCALE GENOMIC DNA]</scope>
    <source>
        <strain evidence="5">Ballard 720</strain>
    </source>
</reference>
<sequence length="419" mass="46890">MIEPAFPDDGQMVDVLDRVGDLRAAAARLSASAGPASRAVLTPLLRAMNSYYTNKIEGQQTYPADLEAALEQKFSKEHETYRRQQLALAHMRLEAELEPLALQMSWAEQLSPDWITRIHRQLYEQLPAESRVILDAQGQVRGSLAPGALREIEVTVGNHLAPPAAMLPDLLRHFVFRYGVEHYSVNKKIVAAGASMHRLSWIHPFADGNGRVSRLQNHLLLTHLALTDGLWSPMRGLARRQGDYYAALSAADQRRRNDTDGRGNPSSSGLTHFVSFWLDVCLDQVNFMAGQLDFPSLEHRFNSLALQITHDFGRSMAHSRTSIYPEQLGRALYRLFQIGKLDRGEFKAMLGVADRTASRTVAQLLALRLVKTTSRVGPIEPALPFFSLRFLFPGLWPESESVPLPTIESHRAQDARGIE</sequence>
<feature type="binding site" evidence="2">
    <location>
        <begin position="244"/>
        <end position="245"/>
    </location>
    <ligand>
        <name>ATP</name>
        <dbReference type="ChEBI" id="CHEBI:30616"/>
    </ligand>
</feature>
<dbReference type="AlphaFoldDB" id="A0A1X7D467"/>
<evidence type="ECO:0000256" key="2">
    <source>
        <dbReference type="PIRSR" id="PIRSR640198-2"/>
    </source>
</evidence>
<dbReference type="PANTHER" id="PTHR13504:SF38">
    <property type="entry name" value="FIDO DOMAIN-CONTAINING PROTEIN"/>
    <property type="match status" value="1"/>
</dbReference>
<dbReference type="Pfam" id="PF02661">
    <property type="entry name" value="Fic"/>
    <property type="match status" value="1"/>
</dbReference>
<dbReference type="GO" id="GO:0005524">
    <property type="term" value="F:ATP binding"/>
    <property type="evidence" value="ECO:0007669"/>
    <property type="project" value="UniProtKB-KW"/>
</dbReference>
<dbReference type="SUPFAM" id="SSF140931">
    <property type="entry name" value="Fic-like"/>
    <property type="match status" value="1"/>
</dbReference>
<dbReference type="Gene3D" id="1.10.3290.10">
    <property type="entry name" value="Fido-like domain"/>
    <property type="match status" value="1"/>
</dbReference>